<dbReference type="Proteomes" id="UP000034539">
    <property type="component" value="Unassembled WGS sequence"/>
</dbReference>
<accession>A0A0G0T4G6</accession>
<dbReference type="PANTHER" id="PTHR36449:SF1">
    <property type="entry name" value="ACETYLTRANSFERASE"/>
    <property type="match status" value="1"/>
</dbReference>
<dbReference type="InterPro" id="IPR016181">
    <property type="entry name" value="Acyl_CoA_acyltransferase"/>
</dbReference>
<evidence type="ECO:0000256" key="3">
    <source>
        <dbReference type="ARBA" id="ARBA00022679"/>
    </source>
</evidence>
<organism evidence="7 8">
    <name type="scientific">Candidatus Gottesmanbacteria bacterium GW2011_GWC2_39_8</name>
    <dbReference type="NCBI Taxonomy" id="1618450"/>
    <lineage>
        <taxon>Bacteria</taxon>
        <taxon>Candidatus Gottesmaniibacteriota</taxon>
    </lineage>
</organism>
<evidence type="ECO:0000256" key="5">
    <source>
        <dbReference type="ARBA" id="ARBA00049880"/>
    </source>
</evidence>
<dbReference type="InterPro" id="IPR000182">
    <property type="entry name" value="GNAT_dom"/>
</dbReference>
<comment type="catalytic activity">
    <reaction evidence="5">
        <text>glycyl-tRNA(Gly) + acetyl-CoA = N-acetylglycyl-tRNA(Gly) + CoA + H(+)</text>
        <dbReference type="Rhea" id="RHEA:81867"/>
        <dbReference type="Rhea" id="RHEA-COMP:9683"/>
        <dbReference type="Rhea" id="RHEA-COMP:19766"/>
        <dbReference type="ChEBI" id="CHEBI:15378"/>
        <dbReference type="ChEBI" id="CHEBI:57287"/>
        <dbReference type="ChEBI" id="CHEBI:57288"/>
        <dbReference type="ChEBI" id="CHEBI:78522"/>
        <dbReference type="ChEBI" id="CHEBI:232036"/>
    </reaction>
</comment>
<dbReference type="AlphaFoldDB" id="A0A0G0T4G6"/>
<protein>
    <recommendedName>
        <fullName evidence="6">N-acetyltransferase domain-containing protein</fullName>
    </recommendedName>
</protein>
<dbReference type="Gene3D" id="3.40.630.30">
    <property type="match status" value="1"/>
</dbReference>
<evidence type="ECO:0000256" key="1">
    <source>
        <dbReference type="ARBA" id="ARBA00022491"/>
    </source>
</evidence>
<sequence>MKKYIIESFDNKIHDVSQFRCGIEELDKYLKLNAHQDIKRNITALYLIHERNSVRAIGYYTLSANSIELTNLPKEITGKLPKYPVLPVTLVGRLAVDSRYQKKGIGKFLLIDALVRSYDLRKQIGSYAVIVEAINDKISDFYEKFGFRKISPKSHKLFLPMQTIDQLKNL</sequence>
<keyword evidence="2" id="KW-1277">Toxin-antitoxin system</keyword>
<evidence type="ECO:0000313" key="7">
    <source>
        <dbReference type="EMBL" id="KKR32692.1"/>
    </source>
</evidence>
<reference evidence="7 8" key="1">
    <citation type="journal article" date="2015" name="Nature">
        <title>rRNA introns, odd ribosomes, and small enigmatic genomes across a large radiation of phyla.</title>
        <authorList>
            <person name="Brown C.T."/>
            <person name="Hug L.A."/>
            <person name="Thomas B.C."/>
            <person name="Sharon I."/>
            <person name="Castelle C.J."/>
            <person name="Singh A."/>
            <person name="Wilkins M.J."/>
            <person name="Williams K.H."/>
            <person name="Banfield J.F."/>
        </authorList>
    </citation>
    <scope>NUCLEOTIDE SEQUENCE [LARGE SCALE GENOMIC DNA]</scope>
</reference>
<dbReference type="PROSITE" id="PS51186">
    <property type="entry name" value="GNAT"/>
    <property type="match status" value="1"/>
</dbReference>
<comment type="caution">
    <text evidence="7">The sequence shown here is derived from an EMBL/GenBank/DDBJ whole genome shotgun (WGS) entry which is preliminary data.</text>
</comment>
<proteinExistence type="predicted"/>
<gene>
    <name evidence="7" type="ORF">UT63_C0035G0005</name>
</gene>
<dbReference type="GO" id="GO:0016747">
    <property type="term" value="F:acyltransferase activity, transferring groups other than amino-acyl groups"/>
    <property type="evidence" value="ECO:0007669"/>
    <property type="project" value="InterPro"/>
</dbReference>
<evidence type="ECO:0000259" key="6">
    <source>
        <dbReference type="PROSITE" id="PS51186"/>
    </source>
</evidence>
<feature type="domain" description="N-acetyltransferase" evidence="6">
    <location>
        <begin position="11"/>
        <end position="165"/>
    </location>
</feature>
<dbReference type="PANTHER" id="PTHR36449">
    <property type="entry name" value="ACETYLTRANSFERASE-RELATED"/>
    <property type="match status" value="1"/>
</dbReference>
<keyword evidence="3" id="KW-0808">Transferase</keyword>
<keyword evidence="1" id="KW-0678">Repressor</keyword>
<evidence type="ECO:0000313" key="8">
    <source>
        <dbReference type="Proteomes" id="UP000034539"/>
    </source>
</evidence>
<dbReference type="Pfam" id="PF13508">
    <property type="entry name" value="Acetyltransf_7"/>
    <property type="match status" value="1"/>
</dbReference>
<dbReference type="SUPFAM" id="SSF55729">
    <property type="entry name" value="Acyl-CoA N-acyltransferases (Nat)"/>
    <property type="match status" value="1"/>
</dbReference>
<evidence type="ECO:0000256" key="4">
    <source>
        <dbReference type="ARBA" id="ARBA00023315"/>
    </source>
</evidence>
<name>A0A0G0T4G6_9BACT</name>
<evidence type="ECO:0000256" key="2">
    <source>
        <dbReference type="ARBA" id="ARBA00022649"/>
    </source>
</evidence>
<keyword evidence="4" id="KW-0012">Acyltransferase</keyword>
<dbReference type="EMBL" id="LBXN01000035">
    <property type="protein sequence ID" value="KKR32692.1"/>
    <property type="molecule type" value="Genomic_DNA"/>
</dbReference>